<gene>
    <name evidence="4" type="ORF">DXC51_28905</name>
</gene>
<dbReference type="InterPro" id="IPR001130">
    <property type="entry name" value="TatD-like"/>
</dbReference>
<feature type="binding site" evidence="3">
    <location>
        <position position="6"/>
    </location>
    <ligand>
        <name>a divalent metal cation</name>
        <dbReference type="ChEBI" id="CHEBI:60240"/>
        <label>1</label>
    </ligand>
</feature>
<feature type="binding site" evidence="3">
    <location>
        <position position="128"/>
    </location>
    <ligand>
        <name>a divalent metal cation</name>
        <dbReference type="ChEBI" id="CHEBI:60240"/>
        <label>2</label>
    </ligand>
</feature>
<evidence type="ECO:0000256" key="1">
    <source>
        <dbReference type="ARBA" id="ARBA00022723"/>
    </source>
</evidence>
<feature type="binding site" evidence="3">
    <location>
        <position position="92"/>
    </location>
    <ligand>
        <name>a divalent metal cation</name>
        <dbReference type="ChEBI" id="CHEBI:60240"/>
        <label>1</label>
    </ligand>
</feature>
<dbReference type="InterPro" id="IPR015991">
    <property type="entry name" value="TatD/YcfH-like"/>
</dbReference>
<dbReference type="NCBIfam" id="TIGR00010">
    <property type="entry name" value="YchF/TatD family DNA exonuclease"/>
    <property type="match status" value="1"/>
</dbReference>
<dbReference type="GO" id="GO:0016788">
    <property type="term" value="F:hydrolase activity, acting on ester bonds"/>
    <property type="evidence" value="ECO:0007669"/>
    <property type="project" value="InterPro"/>
</dbReference>
<dbReference type="RefSeq" id="WP_117546059.1">
    <property type="nucleotide sequence ID" value="NZ_JBKUNB010000020.1"/>
</dbReference>
<feature type="binding site" evidence="3">
    <location>
        <position position="153"/>
    </location>
    <ligand>
        <name>a divalent metal cation</name>
        <dbReference type="ChEBI" id="CHEBI:60240"/>
        <label>2</label>
    </ligand>
</feature>
<keyword evidence="1 3" id="KW-0479">Metal-binding</keyword>
<dbReference type="AlphaFoldDB" id="A0A3E3HUN7"/>
<comment type="caution">
    <text evidence="4">The sequence shown here is derived from an EMBL/GenBank/DDBJ whole genome shotgun (WGS) entry which is preliminary data.</text>
</comment>
<feature type="binding site" evidence="3">
    <location>
        <position position="203"/>
    </location>
    <ligand>
        <name>a divalent metal cation</name>
        <dbReference type="ChEBI" id="CHEBI:60240"/>
        <label>1</label>
    </ligand>
</feature>
<dbReference type="GO" id="GO:0046872">
    <property type="term" value="F:metal ion binding"/>
    <property type="evidence" value="ECO:0007669"/>
    <property type="project" value="UniProtKB-KW"/>
</dbReference>
<protein>
    <submittedName>
        <fullName evidence="4">TatD family deoxyribonuclease</fullName>
    </submittedName>
</protein>
<dbReference type="EMBL" id="QVLV01000044">
    <property type="protein sequence ID" value="RGE55546.1"/>
    <property type="molecule type" value="Genomic_DNA"/>
</dbReference>
<reference evidence="4" key="1">
    <citation type="submission" date="2018-08" db="EMBL/GenBank/DDBJ databases">
        <title>A genome reference for cultivated species of the human gut microbiota.</title>
        <authorList>
            <person name="Zou Y."/>
            <person name="Xue W."/>
            <person name="Luo G."/>
        </authorList>
    </citation>
    <scope>NUCLEOTIDE SEQUENCE [LARGE SCALE GENOMIC DNA]</scope>
    <source>
        <strain evidence="4">TF05-5AC</strain>
    </source>
</reference>
<dbReference type="CDD" id="cd01310">
    <property type="entry name" value="TatD_DNAse"/>
    <property type="match status" value="1"/>
</dbReference>
<dbReference type="GeneID" id="97990763"/>
<dbReference type="PIRSF" id="PIRSF005902">
    <property type="entry name" value="DNase_TatD"/>
    <property type="match status" value="1"/>
</dbReference>
<evidence type="ECO:0000313" key="5">
    <source>
        <dbReference type="Proteomes" id="UP000260812"/>
    </source>
</evidence>
<organism evidence="4 5">
    <name type="scientific">Eisenbergiella massiliensis</name>
    <dbReference type="NCBI Taxonomy" id="1720294"/>
    <lineage>
        <taxon>Bacteria</taxon>
        <taxon>Bacillati</taxon>
        <taxon>Bacillota</taxon>
        <taxon>Clostridia</taxon>
        <taxon>Lachnospirales</taxon>
        <taxon>Lachnospiraceae</taxon>
        <taxon>Eisenbergiella</taxon>
    </lineage>
</organism>
<dbReference type="FunFam" id="3.20.20.140:FF:000005">
    <property type="entry name" value="TatD family hydrolase"/>
    <property type="match status" value="1"/>
</dbReference>
<dbReference type="SUPFAM" id="SSF51556">
    <property type="entry name" value="Metallo-dependent hydrolases"/>
    <property type="match status" value="1"/>
</dbReference>
<dbReference type="Proteomes" id="UP000260812">
    <property type="component" value="Unassembled WGS sequence"/>
</dbReference>
<keyword evidence="5" id="KW-1185">Reference proteome</keyword>
<sequence length="255" mass="28666">MIFDSHAHYDDEAFDADREALLDSFPANGIGCVVNAGASFASNKKTMELISRYPFLYAAVGIHPEHADALDDKGLEWLREQFSNPKVVAVGEIGLDYYWDEPDREIQKKAFISQLALAREVKRPVVIHSRDACLDTLDIMREEYGKGEPAVIHCFSYSREAARDFLNLGYMIGIGGVVTFKNARKVKEAVEYIPIDRILLETDCPYLAPEPNRGKRNSSLNLPYVAKQIAQLKGMTAEEVVEITDLNARKFYGIN</sequence>
<proteinExistence type="predicted"/>
<dbReference type="GO" id="GO:0004536">
    <property type="term" value="F:DNA nuclease activity"/>
    <property type="evidence" value="ECO:0007669"/>
    <property type="project" value="InterPro"/>
</dbReference>
<dbReference type="PANTHER" id="PTHR46124:SF2">
    <property type="entry name" value="D-AMINOACYL-TRNA DEACYLASE"/>
    <property type="match status" value="1"/>
</dbReference>
<feature type="binding site" evidence="3">
    <location>
        <position position="8"/>
    </location>
    <ligand>
        <name>a divalent metal cation</name>
        <dbReference type="ChEBI" id="CHEBI:60240"/>
        <label>1</label>
    </ligand>
</feature>
<dbReference type="Pfam" id="PF01026">
    <property type="entry name" value="TatD_DNase"/>
    <property type="match status" value="1"/>
</dbReference>
<dbReference type="PROSITE" id="PS01091">
    <property type="entry name" value="TATD_3"/>
    <property type="match status" value="1"/>
</dbReference>
<accession>A0A3E3HUN7</accession>
<evidence type="ECO:0000256" key="2">
    <source>
        <dbReference type="ARBA" id="ARBA00022801"/>
    </source>
</evidence>
<evidence type="ECO:0000256" key="3">
    <source>
        <dbReference type="PIRSR" id="PIRSR005902-1"/>
    </source>
</evidence>
<evidence type="ECO:0000313" key="4">
    <source>
        <dbReference type="EMBL" id="RGE55546.1"/>
    </source>
</evidence>
<dbReference type="Gene3D" id="3.20.20.140">
    <property type="entry name" value="Metal-dependent hydrolases"/>
    <property type="match status" value="1"/>
</dbReference>
<dbReference type="InterPro" id="IPR018228">
    <property type="entry name" value="DNase_TatD-rel_CS"/>
</dbReference>
<dbReference type="InterPro" id="IPR032466">
    <property type="entry name" value="Metal_Hydrolase"/>
</dbReference>
<dbReference type="PANTHER" id="PTHR46124">
    <property type="entry name" value="D-AMINOACYL-TRNA DEACYLASE"/>
    <property type="match status" value="1"/>
</dbReference>
<keyword evidence="2" id="KW-0378">Hydrolase</keyword>
<name>A0A3E3HUN7_9FIRM</name>